<feature type="compositionally biased region" description="Acidic residues" evidence="5">
    <location>
        <begin position="143"/>
        <end position="162"/>
    </location>
</feature>
<organism evidence="7 8">
    <name type="scientific">Geodia barretti</name>
    <name type="common">Barrett's horny sponge</name>
    <dbReference type="NCBI Taxonomy" id="519541"/>
    <lineage>
        <taxon>Eukaryota</taxon>
        <taxon>Metazoa</taxon>
        <taxon>Porifera</taxon>
        <taxon>Demospongiae</taxon>
        <taxon>Heteroscleromorpha</taxon>
        <taxon>Tetractinellida</taxon>
        <taxon>Astrophorina</taxon>
        <taxon>Geodiidae</taxon>
        <taxon>Geodia</taxon>
    </lineage>
</organism>
<feature type="compositionally biased region" description="Basic and acidic residues" evidence="5">
    <location>
        <begin position="163"/>
        <end position="173"/>
    </location>
</feature>
<keyword evidence="3 6" id="KW-1133">Transmembrane helix</keyword>
<evidence type="ECO:0000256" key="6">
    <source>
        <dbReference type="SAM" id="Phobius"/>
    </source>
</evidence>
<comment type="subcellular location">
    <subcellularLocation>
        <location evidence="1">Membrane</location>
        <topology evidence="1">Multi-pass membrane protein</topology>
    </subcellularLocation>
</comment>
<comment type="caution">
    <text evidence="7">The sequence shown here is derived from an EMBL/GenBank/DDBJ whole genome shotgun (WGS) entry which is preliminary data.</text>
</comment>
<proteinExistence type="predicted"/>
<evidence type="ECO:0000256" key="4">
    <source>
        <dbReference type="ARBA" id="ARBA00023136"/>
    </source>
</evidence>
<evidence type="ECO:0000256" key="2">
    <source>
        <dbReference type="ARBA" id="ARBA00022692"/>
    </source>
</evidence>
<protein>
    <submittedName>
        <fullName evidence="7">Uncharacterized protein</fullName>
    </submittedName>
</protein>
<reference evidence="7" key="1">
    <citation type="submission" date="2023-03" db="EMBL/GenBank/DDBJ databases">
        <authorList>
            <person name="Steffen K."/>
            <person name="Cardenas P."/>
        </authorList>
    </citation>
    <scope>NUCLEOTIDE SEQUENCE</scope>
</reference>
<keyword evidence="2 6" id="KW-0812">Transmembrane</keyword>
<evidence type="ECO:0000313" key="8">
    <source>
        <dbReference type="Proteomes" id="UP001174909"/>
    </source>
</evidence>
<evidence type="ECO:0000256" key="5">
    <source>
        <dbReference type="SAM" id="MobiDB-lite"/>
    </source>
</evidence>
<feature type="region of interest" description="Disordered" evidence="5">
    <location>
        <begin position="130"/>
        <end position="194"/>
    </location>
</feature>
<name>A0AA35SFY6_GEOBA</name>
<dbReference type="GO" id="GO:0004930">
    <property type="term" value="F:G protein-coupled receptor activity"/>
    <property type="evidence" value="ECO:0007669"/>
    <property type="project" value="TreeGrafter"/>
</dbReference>
<dbReference type="AlphaFoldDB" id="A0AA35SFY6"/>
<dbReference type="GO" id="GO:0005886">
    <property type="term" value="C:plasma membrane"/>
    <property type="evidence" value="ECO:0007669"/>
    <property type="project" value="TreeGrafter"/>
</dbReference>
<dbReference type="PANTHER" id="PTHR23112">
    <property type="entry name" value="G PROTEIN-COUPLED RECEPTOR 157-RELATED"/>
    <property type="match status" value="1"/>
</dbReference>
<dbReference type="Proteomes" id="UP001174909">
    <property type="component" value="Unassembled WGS sequence"/>
</dbReference>
<accession>A0AA35SFY6</accession>
<feature type="transmembrane region" description="Helical" evidence="6">
    <location>
        <begin position="46"/>
        <end position="71"/>
    </location>
</feature>
<keyword evidence="8" id="KW-1185">Reference proteome</keyword>
<dbReference type="PANTHER" id="PTHR23112:SF0">
    <property type="entry name" value="TRANSMEMBRANE PROTEIN 116"/>
    <property type="match status" value="1"/>
</dbReference>
<keyword evidence="4 6" id="KW-0472">Membrane</keyword>
<gene>
    <name evidence="7" type="ORF">GBAR_LOCUS15900</name>
</gene>
<evidence type="ECO:0000256" key="3">
    <source>
        <dbReference type="ARBA" id="ARBA00022989"/>
    </source>
</evidence>
<sequence>MAVIYYKVLRQIKRMMLTQGNSENTPLYGATRAMILAGQKDAKKRVFLFLTIYVITGFMIMYYGVVNIIIFNFEPSLTDKRNFNTNEEVNFYYLLLEALLAPSQGFLNAAAYGWTRGDFLSVMSRRRHNRELPDSTNTSYGAMEEEEEEKEEETDVESEREEGEGRLLLDSRERRQRGNTALTPVSPGGLLGDV</sequence>
<evidence type="ECO:0000256" key="1">
    <source>
        <dbReference type="ARBA" id="ARBA00004141"/>
    </source>
</evidence>
<evidence type="ECO:0000313" key="7">
    <source>
        <dbReference type="EMBL" id="CAI8027916.1"/>
    </source>
</evidence>
<dbReference type="GO" id="GO:0007189">
    <property type="term" value="P:adenylate cyclase-activating G protein-coupled receptor signaling pathway"/>
    <property type="evidence" value="ECO:0007669"/>
    <property type="project" value="TreeGrafter"/>
</dbReference>
<feature type="transmembrane region" description="Helical" evidence="6">
    <location>
        <begin position="91"/>
        <end position="115"/>
    </location>
</feature>
<dbReference type="EMBL" id="CASHTH010002308">
    <property type="protein sequence ID" value="CAI8027916.1"/>
    <property type="molecule type" value="Genomic_DNA"/>
</dbReference>